<dbReference type="EMBL" id="FQVU01000008">
    <property type="protein sequence ID" value="SHH61779.1"/>
    <property type="molecule type" value="Genomic_DNA"/>
</dbReference>
<proteinExistence type="predicted"/>
<accession>A0A1M5UFM7</accession>
<evidence type="ECO:0000256" key="2">
    <source>
        <dbReference type="ARBA" id="ARBA00022481"/>
    </source>
</evidence>
<keyword evidence="4 7" id="KW-1133">Transmembrane helix</keyword>
<dbReference type="InterPro" id="IPR012902">
    <property type="entry name" value="N_methyl_site"/>
</dbReference>
<dbReference type="InterPro" id="IPR045584">
    <property type="entry name" value="Pilin-like"/>
</dbReference>
<name>A0A1M5UFM7_9ACTN</name>
<organism evidence="8 9">
    <name type="scientific">Jatrophihabitans endophyticus</name>
    <dbReference type="NCBI Taxonomy" id="1206085"/>
    <lineage>
        <taxon>Bacteria</taxon>
        <taxon>Bacillati</taxon>
        <taxon>Actinomycetota</taxon>
        <taxon>Actinomycetes</taxon>
        <taxon>Jatrophihabitantales</taxon>
        <taxon>Jatrophihabitantaceae</taxon>
        <taxon>Jatrophihabitans</taxon>
    </lineage>
</organism>
<keyword evidence="9" id="KW-1185">Reference proteome</keyword>
<evidence type="ECO:0000313" key="9">
    <source>
        <dbReference type="Proteomes" id="UP000186132"/>
    </source>
</evidence>
<protein>
    <submittedName>
        <fullName evidence="8">Type IV pilus assembly protein PilA</fullName>
    </submittedName>
</protein>
<evidence type="ECO:0000256" key="3">
    <source>
        <dbReference type="ARBA" id="ARBA00022692"/>
    </source>
</evidence>
<feature type="region of interest" description="Disordered" evidence="6">
    <location>
        <begin position="127"/>
        <end position="152"/>
    </location>
</feature>
<keyword evidence="3 7" id="KW-0812">Transmembrane</keyword>
<evidence type="ECO:0000256" key="6">
    <source>
        <dbReference type="SAM" id="MobiDB-lite"/>
    </source>
</evidence>
<dbReference type="Proteomes" id="UP000186132">
    <property type="component" value="Unassembled WGS sequence"/>
</dbReference>
<evidence type="ECO:0000256" key="5">
    <source>
        <dbReference type="ARBA" id="ARBA00023136"/>
    </source>
</evidence>
<dbReference type="PANTHER" id="PTHR30093:SF44">
    <property type="entry name" value="TYPE II SECRETION SYSTEM CORE PROTEIN G"/>
    <property type="match status" value="1"/>
</dbReference>
<dbReference type="RefSeq" id="WP_073392400.1">
    <property type="nucleotide sequence ID" value="NZ_FQVU01000008.1"/>
</dbReference>
<dbReference type="PANTHER" id="PTHR30093">
    <property type="entry name" value="GENERAL SECRETION PATHWAY PROTEIN G"/>
    <property type="match status" value="1"/>
</dbReference>
<dbReference type="STRING" id="1206085.SAMN05443575_4203"/>
<keyword evidence="2" id="KW-0488">Methylation</keyword>
<evidence type="ECO:0000313" key="8">
    <source>
        <dbReference type="EMBL" id="SHH61779.1"/>
    </source>
</evidence>
<evidence type="ECO:0000256" key="7">
    <source>
        <dbReference type="SAM" id="Phobius"/>
    </source>
</evidence>
<dbReference type="GO" id="GO:0015627">
    <property type="term" value="C:type II protein secretion system complex"/>
    <property type="evidence" value="ECO:0007669"/>
    <property type="project" value="InterPro"/>
</dbReference>
<comment type="subcellular location">
    <subcellularLocation>
        <location evidence="1">Membrane</location>
        <topology evidence="1">Single-pass membrane protein</topology>
    </subcellularLocation>
</comment>
<dbReference type="AlphaFoldDB" id="A0A1M5UFM7"/>
<reference evidence="8 9" key="1">
    <citation type="submission" date="2016-11" db="EMBL/GenBank/DDBJ databases">
        <authorList>
            <person name="Jaros S."/>
            <person name="Januszkiewicz K."/>
            <person name="Wedrychowicz H."/>
        </authorList>
    </citation>
    <scope>NUCLEOTIDE SEQUENCE [LARGE SCALE GENOMIC DNA]</scope>
    <source>
        <strain evidence="8 9">DSM 45627</strain>
    </source>
</reference>
<feature type="transmembrane region" description="Helical" evidence="7">
    <location>
        <begin position="25"/>
        <end position="47"/>
    </location>
</feature>
<keyword evidence="5 7" id="KW-0472">Membrane</keyword>
<dbReference type="GO" id="GO:0015628">
    <property type="term" value="P:protein secretion by the type II secretion system"/>
    <property type="evidence" value="ECO:0007669"/>
    <property type="project" value="InterPro"/>
</dbReference>
<sequence>MFDNLIAKYHDIKAKRENGEGGFTLIELLVVVVIIGILIAIAIPLYLNYQKGANDKSSQSDLRAAVSTLQQCYSENSNSYPTAPANAADATGSITFTCGTTTEKANLSDGTHLTYAKDGSGVVTMKSWNTDGKKDSSTNAYSYDSSAGGSIK</sequence>
<evidence type="ECO:0000256" key="1">
    <source>
        <dbReference type="ARBA" id="ARBA00004167"/>
    </source>
</evidence>
<feature type="compositionally biased region" description="Polar residues" evidence="6">
    <location>
        <begin position="137"/>
        <end position="152"/>
    </location>
</feature>
<dbReference type="Gene3D" id="3.30.700.10">
    <property type="entry name" value="Glycoprotein, Type 4 Pilin"/>
    <property type="match status" value="1"/>
</dbReference>
<dbReference type="SUPFAM" id="SSF54523">
    <property type="entry name" value="Pili subunits"/>
    <property type="match status" value="1"/>
</dbReference>
<dbReference type="Pfam" id="PF07963">
    <property type="entry name" value="N_methyl"/>
    <property type="match status" value="1"/>
</dbReference>
<gene>
    <name evidence="8" type="ORF">SAMN05443575_4203</name>
</gene>
<dbReference type="PROSITE" id="PS00409">
    <property type="entry name" value="PROKAR_NTER_METHYL"/>
    <property type="match status" value="1"/>
</dbReference>
<evidence type="ECO:0000256" key="4">
    <source>
        <dbReference type="ARBA" id="ARBA00022989"/>
    </source>
</evidence>
<dbReference type="NCBIfam" id="TIGR02532">
    <property type="entry name" value="IV_pilin_GFxxxE"/>
    <property type="match status" value="1"/>
</dbReference>
<dbReference type="OrthoDB" id="5194898at2"/>
<dbReference type="PRINTS" id="PR00813">
    <property type="entry name" value="BCTERIALGSPG"/>
</dbReference>
<dbReference type="InterPro" id="IPR000983">
    <property type="entry name" value="Bac_GSPG_pilin"/>
</dbReference>
<dbReference type="GO" id="GO:0016020">
    <property type="term" value="C:membrane"/>
    <property type="evidence" value="ECO:0007669"/>
    <property type="project" value="UniProtKB-SubCell"/>
</dbReference>